<organism evidence="1 2">
    <name type="scientific">Actinocorallia herbida</name>
    <dbReference type="NCBI Taxonomy" id="58109"/>
    <lineage>
        <taxon>Bacteria</taxon>
        <taxon>Bacillati</taxon>
        <taxon>Actinomycetota</taxon>
        <taxon>Actinomycetes</taxon>
        <taxon>Streptosporangiales</taxon>
        <taxon>Thermomonosporaceae</taxon>
        <taxon>Actinocorallia</taxon>
    </lineage>
</organism>
<evidence type="ECO:0000313" key="2">
    <source>
        <dbReference type="Proteomes" id="UP000272400"/>
    </source>
</evidence>
<dbReference type="Proteomes" id="UP000272400">
    <property type="component" value="Unassembled WGS sequence"/>
</dbReference>
<protein>
    <submittedName>
        <fullName evidence="1">Uncharacterized protein</fullName>
    </submittedName>
</protein>
<accession>A0A3N1D733</accession>
<sequence>MRIEPRERLLEVWRSVARTSLPKGEWTWGGRLERNSISDAEQLLTILYPSASREFLSLADPSATPDDVQEALRPIGREIELPRTIVELLIEHIEYYSNEDGPSFSGGTYLWSNEPGKDPTPAQRKLDVVDSFSMAVTLMLSTLTFTRDFRAVARNPATGKRLDYLEEIARRRLTAAMVGLLRSFVVNVFDADSDAGEILVNTVNQQRQPSRQVLSSLHRELQRVRASLGEVSIGFAKENLESLESRSRLFEVGWTWGVARDSPEVLGIDKDFRQRKGVAEAAPYLYFTVNALDGISDLFSDRTIQLSLLDDEQQRLAAALRLRWEAAQRYWSTIATFGEGSGGKDWPLQDIPWRTTDDRESEYFSLMVSTLAIQDRESNTARVSEDDLLRLANALDELAQRGRITRRATRNDPAISFHHPGLRLELVGSAELDGGPSLRWQLSDYSAVLLKNTLRLTALTQNIALRDRLIRFSEKLWDHLFDRRLRSGLGEGLWDDPGLAYREISESFDRPSWYFTERVVECLTLASHVASRKSPQSSVLETVARDSLSEAQSRLSYITLELTSAGSSSLHRSLNKARLDLDHAQGIIFDRPATAHAMASEVLRLLERLDIAGADAHEGDF</sequence>
<dbReference type="AlphaFoldDB" id="A0A3N1D733"/>
<proteinExistence type="predicted"/>
<reference evidence="1 2" key="1">
    <citation type="submission" date="2018-11" db="EMBL/GenBank/DDBJ databases">
        <title>Sequencing the genomes of 1000 actinobacteria strains.</title>
        <authorList>
            <person name="Klenk H.-P."/>
        </authorList>
    </citation>
    <scope>NUCLEOTIDE SEQUENCE [LARGE SCALE GENOMIC DNA]</scope>
    <source>
        <strain evidence="1 2">DSM 44254</strain>
    </source>
</reference>
<gene>
    <name evidence="1" type="ORF">EDD29_7020</name>
</gene>
<dbReference type="NCBIfam" id="NF040567">
    <property type="entry name" value="SCO2524_fam"/>
    <property type="match status" value="1"/>
</dbReference>
<evidence type="ECO:0000313" key="1">
    <source>
        <dbReference type="EMBL" id="ROO89330.1"/>
    </source>
</evidence>
<keyword evidence="2" id="KW-1185">Reference proteome</keyword>
<dbReference type="InterPro" id="IPR049777">
    <property type="entry name" value="SCO2524-like"/>
</dbReference>
<dbReference type="EMBL" id="RJKE01000001">
    <property type="protein sequence ID" value="ROO89330.1"/>
    <property type="molecule type" value="Genomic_DNA"/>
</dbReference>
<comment type="caution">
    <text evidence="1">The sequence shown here is derived from an EMBL/GenBank/DDBJ whole genome shotgun (WGS) entry which is preliminary data.</text>
</comment>
<name>A0A3N1D733_9ACTN</name>